<accession>A0AA39ZVZ0</accession>
<protein>
    <recommendedName>
        <fullName evidence="5">Secreted protein</fullName>
    </recommendedName>
</protein>
<feature type="region of interest" description="Disordered" evidence="1">
    <location>
        <begin position="46"/>
        <end position="73"/>
    </location>
</feature>
<organism evidence="3 4">
    <name type="scientific">Lasiosphaeris hirsuta</name>
    <dbReference type="NCBI Taxonomy" id="260670"/>
    <lineage>
        <taxon>Eukaryota</taxon>
        <taxon>Fungi</taxon>
        <taxon>Dikarya</taxon>
        <taxon>Ascomycota</taxon>
        <taxon>Pezizomycotina</taxon>
        <taxon>Sordariomycetes</taxon>
        <taxon>Sordariomycetidae</taxon>
        <taxon>Sordariales</taxon>
        <taxon>Lasiosphaeriaceae</taxon>
        <taxon>Lasiosphaeris</taxon>
    </lineage>
</organism>
<keyword evidence="2" id="KW-0732">Signal</keyword>
<name>A0AA39ZVZ0_9PEZI</name>
<evidence type="ECO:0008006" key="5">
    <source>
        <dbReference type="Google" id="ProtNLM"/>
    </source>
</evidence>
<evidence type="ECO:0000256" key="1">
    <source>
        <dbReference type="SAM" id="MobiDB-lite"/>
    </source>
</evidence>
<gene>
    <name evidence="3" type="ORF">B0H67DRAFT_352204</name>
</gene>
<evidence type="ECO:0000256" key="2">
    <source>
        <dbReference type="SAM" id="SignalP"/>
    </source>
</evidence>
<sequence length="165" mass="17955">MPGLKGPCVPVANAIVTQNLVRDMLVRSILLSLLVALPALGSEIPPSCGNGSDDDPTSSQKSLKSQPECPPVNAQPIQCPDDRPCDNWCQHRTGVNCFKAGNPLNDTFAILSSVFGFQAPVNVRLCPVGKCEEHCLCREVLLKRLTALLLDDRHHDSEKDEKDEL</sequence>
<comment type="caution">
    <text evidence="3">The sequence shown here is derived from an EMBL/GenBank/DDBJ whole genome shotgun (WGS) entry which is preliminary data.</text>
</comment>
<keyword evidence="4" id="KW-1185">Reference proteome</keyword>
<dbReference type="EMBL" id="JAUKUA010000007">
    <property type="protein sequence ID" value="KAK0704591.1"/>
    <property type="molecule type" value="Genomic_DNA"/>
</dbReference>
<dbReference type="Proteomes" id="UP001172102">
    <property type="component" value="Unassembled WGS sequence"/>
</dbReference>
<feature type="chain" id="PRO_5041433443" description="Secreted protein" evidence="2">
    <location>
        <begin position="42"/>
        <end position="165"/>
    </location>
</feature>
<feature type="signal peptide" evidence="2">
    <location>
        <begin position="1"/>
        <end position="41"/>
    </location>
</feature>
<evidence type="ECO:0000313" key="4">
    <source>
        <dbReference type="Proteomes" id="UP001172102"/>
    </source>
</evidence>
<evidence type="ECO:0000313" key="3">
    <source>
        <dbReference type="EMBL" id="KAK0704591.1"/>
    </source>
</evidence>
<reference evidence="3" key="1">
    <citation type="submission" date="2023-06" db="EMBL/GenBank/DDBJ databases">
        <title>Genome-scale phylogeny and comparative genomics of the fungal order Sordariales.</title>
        <authorList>
            <consortium name="Lawrence Berkeley National Laboratory"/>
            <person name="Hensen N."/>
            <person name="Bonometti L."/>
            <person name="Westerberg I."/>
            <person name="Brannstrom I.O."/>
            <person name="Guillou S."/>
            <person name="Cros-Aarteil S."/>
            <person name="Calhoun S."/>
            <person name="Haridas S."/>
            <person name="Kuo A."/>
            <person name="Mondo S."/>
            <person name="Pangilinan J."/>
            <person name="Riley R."/>
            <person name="Labutti K."/>
            <person name="Andreopoulos B."/>
            <person name="Lipzen A."/>
            <person name="Chen C."/>
            <person name="Yanf M."/>
            <person name="Daum C."/>
            <person name="Ng V."/>
            <person name="Clum A."/>
            <person name="Steindorff A."/>
            <person name="Ohm R."/>
            <person name="Martin F."/>
            <person name="Silar P."/>
            <person name="Natvig D."/>
            <person name="Lalanne C."/>
            <person name="Gautier V."/>
            <person name="Ament-Velasquez S.L."/>
            <person name="Kruys A."/>
            <person name="Hutchinson M.I."/>
            <person name="Powell A.J."/>
            <person name="Barry K."/>
            <person name="Miller A.N."/>
            <person name="Grigoriev I.V."/>
            <person name="Debuchy R."/>
            <person name="Gladieux P."/>
            <person name="Thoren M.H."/>
            <person name="Johannesson H."/>
        </authorList>
    </citation>
    <scope>NUCLEOTIDE SEQUENCE</scope>
    <source>
        <strain evidence="3">SMH4607-1</strain>
    </source>
</reference>
<proteinExistence type="predicted"/>
<dbReference type="AlphaFoldDB" id="A0AA39ZVZ0"/>